<feature type="domain" description="Protein kinase" evidence="6">
    <location>
        <begin position="164"/>
        <end position="423"/>
    </location>
</feature>
<evidence type="ECO:0000313" key="7">
    <source>
        <dbReference type="EMBL" id="TWT84772.1"/>
    </source>
</evidence>
<evidence type="ECO:0000313" key="8">
    <source>
        <dbReference type="Proteomes" id="UP000315010"/>
    </source>
</evidence>
<keyword evidence="1 7" id="KW-0808">Transferase</keyword>
<dbReference type="GO" id="GO:0005524">
    <property type="term" value="F:ATP binding"/>
    <property type="evidence" value="ECO:0007669"/>
    <property type="project" value="UniProtKB-KW"/>
</dbReference>
<evidence type="ECO:0000259" key="6">
    <source>
        <dbReference type="PROSITE" id="PS50011"/>
    </source>
</evidence>
<keyword evidence="4" id="KW-0067">ATP-binding</keyword>
<accession>A0A5C5ZBS7</accession>
<comment type="caution">
    <text evidence="7">The sequence shown here is derived from an EMBL/GenBank/DDBJ whole genome shotgun (WGS) entry which is preliminary data.</text>
</comment>
<sequence length="697" mass="76133">MNESHQPLENGNSRSSQFADQQDAAANHPSAFETGSEPWVEACWRDMEHRALLGESFSADDYLALLHDSNEDLVVDLVYGEYVIRKQSGQKLHVDTIISKHAKYADSLRQQLLLDEAMSDMECDDCDDDVHAESTIFEYGGSATEAALATSNFQTNIPARIGRYTVINRVGKGAQASVYRAHDPALKRDVVIKLEPARGALPGTLYCQAEAVISANLDHPNLAPVIDTGDLNGRRYIVSRYIEGVTFDQWIQSRRPDEMQVAVVIAEVAKAIGYAHDAGTLHLDLKPQNIIIDRQQKPTVVDFGLAVAKSASSSFGDNKGMIRGTLAYMSPEQASGDSETLSNATDVFGLGATLMMGIVGRPPYQGVAVREISNIKSCSWDRALVNQSSASDAMKVMMNKALSTNPAARYRTMNELADDLQRIATPNSLKSTRRFYPLAALVGLAAMVLLLASLLLPNTIDSVIGPSESEELLSVFVQHADGNFEPVTETNQVVRTGDKIRIRGELDSSRAGVLFSISPAGQVQVLRKLRKNREHAEFSFPESGSQALPLVGNVGTEVIGLAIGDDCGVIDAVLRGFQGQKSEDLFPFVSRVFRGSYDGAIDDRSIWNDQFAQQATRANVSEHPLESQLAANSRDLGGAVEMDPGDETVRDFVHSLATELQQHEIALEAIAFPHQDHNTMERTEARKRTDDSSLSEI</sequence>
<gene>
    <name evidence="7" type="primary">prkC_12</name>
    <name evidence="7" type="ORF">CA13_62520</name>
</gene>
<dbReference type="InterPro" id="IPR000719">
    <property type="entry name" value="Prot_kinase_dom"/>
</dbReference>
<dbReference type="EC" id="2.7.11.1" evidence="7"/>
<dbReference type="Gene3D" id="3.30.200.20">
    <property type="entry name" value="Phosphorylase Kinase, domain 1"/>
    <property type="match status" value="1"/>
</dbReference>
<dbReference type="CDD" id="cd14014">
    <property type="entry name" value="STKc_PknB_like"/>
    <property type="match status" value="1"/>
</dbReference>
<dbReference type="SUPFAM" id="SSF56112">
    <property type="entry name" value="Protein kinase-like (PK-like)"/>
    <property type="match status" value="1"/>
</dbReference>
<reference evidence="7 8" key="1">
    <citation type="submission" date="2019-02" db="EMBL/GenBank/DDBJ databases">
        <title>Deep-cultivation of Planctomycetes and their phenomic and genomic characterization uncovers novel biology.</title>
        <authorList>
            <person name="Wiegand S."/>
            <person name="Jogler M."/>
            <person name="Boedeker C."/>
            <person name="Pinto D."/>
            <person name="Vollmers J."/>
            <person name="Rivas-Marin E."/>
            <person name="Kohn T."/>
            <person name="Peeters S.H."/>
            <person name="Heuer A."/>
            <person name="Rast P."/>
            <person name="Oberbeckmann S."/>
            <person name="Bunk B."/>
            <person name="Jeske O."/>
            <person name="Meyerdierks A."/>
            <person name="Storesund J.E."/>
            <person name="Kallscheuer N."/>
            <person name="Luecker S."/>
            <person name="Lage O.M."/>
            <person name="Pohl T."/>
            <person name="Merkel B.J."/>
            <person name="Hornburger P."/>
            <person name="Mueller R.-W."/>
            <person name="Bruemmer F."/>
            <person name="Labrenz M."/>
            <person name="Spormann A.M."/>
            <person name="Op Den Camp H."/>
            <person name="Overmann J."/>
            <person name="Amann R."/>
            <person name="Jetten M.S.M."/>
            <person name="Mascher T."/>
            <person name="Medema M.H."/>
            <person name="Devos D.P."/>
            <person name="Kaster A.-K."/>
            <person name="Ovreas L."/>
            <person name="Rohde M."/>
            <person name="Galperin M.Y."/>
            <person name="Jogler C."/>
        </authorList>
    </citation>
    <scope>NUCLEOTIDE SEQUENCE [LARGE SCALE GENOMIC DNA]</scope>
    <source>
        <strain evidence="7 8">CA13</strain>
    </source>
</reference>
<dbReference type="EMBL" id="SJPJ01000001">
    <property type="protein sequence ID" value="TWT84772.1"/>
    <property type="molecule type" value="Genomic_DNA"/>
</dbReference>
<dbReference type="PANTHER" id="PTHR43289">
    <property type="entry name" value="MITOGEN-ACTIVATED PROTEIN KINASE KINASE KINASE 20-RELATED"/>
    <property type="match status" value="1"/>
</dbReference>
<dbReference type="PANTHER" id="PTHR43289:SF6">
    <property type="entry name" value="SERINE_THREONINE-PROTEIN KINASE NEKL-3"/>
    <property type="match status" value="1"/>
</dbReference>
<dbReference type="RefSeq" id="WP_146402641.1">
    <property type="nucleotide sequence ID" value="NZ_SJPJ01000001.1"/>
</dbReference>
<feature type="compositionally biased region" description="Polar residues" evidence="5">
    <location>
        <begin position="1"/>
        <end position="18"/>
    </location>
</feature>
<keyword evidence="8" id="KW-1185">Reference proteome</keyword>
<keyword evidence="3 7" id="KW-0418">Kinase</keyword>
<dbReference type="GO" id="GO:0004674">
    <property type="term" value="F:protein serine/threonine kinase activity"/>
    <property type="evidence" value="ECO:0007669"/>
    <property type="project" value="UniProtKB-EC"/>
</dbReference>
<protein>
    <submittedName>
        <fullName evidence="7">Serine/threonine-protein kinase PrkC</fullName>
        <ecNumber evidence="7">2.7.11.1</ecNumber>
    </submittedName>
</protein>
<evidence type="ECO:0000256" key="1">
    <source>
        <dbReference type="ARBA" id="ARBA00022679"/>
    </source>
</evidence>
<keyword evidence="2" id="KW-0547">Nucleotide-binding</keyword>
<evidence type="ECO:0000256" key="5">
    <source>
        <dbReference type="SAM" id="MobiDB-lite"/>
    </source>
</evidence>
<evidence type="ECO:0000256" key="3">
    <source>
        <dbReference type="ARBA" id="ARBA00022777"/>
    </source>
</evidence>
<dbReference type="OrthoDB" id="263922at2"/>
<dbReference type="Gene3D" id="1.10.510.10">
    <property type="entry name" value="Transferase(Phosphotransferase) domain 1"/>
    <property type="match status" value="1"/>
</dbReference>
<dbReference type="Proteomes" id="UP000315010">
    <property type="component" value="Unassembled WGS sequence"/>
</dbReference>
<feature type="region of interest" description="Disordered" evidence="5">
    <location>
        <begin position="673"/>
        <end position="697"/>
    </location>
</feature>
<dbReference type="PROSITE" id="PS50011">
    <property type="entry name" value="PROTEIN_KINASE_DOM"/>
    <property type="match status" value="1"/>
</dbReference>
<proteinExistence type="predicted"/>
<feature type="region of interest" description="Disordered" evidence="5">
    <location>
        <begin position="1"/>
        <end position="33"/>
    </location>
</feature>
<evidence type="ECO:0000256" key="4">
    <source>
        <dbReference type="ARBA" id="ARBA00022840"/>
    </source>
</evidence>
<dbReference type="Pfam" id="PF00069">
    <property type="entry name" value="Pkinase"/>
    <property type="match status" value="1"/>
</dbReference>
<evidence type="ECO:0000256" key="2">
    <source>
        <dbReference type="ARBA" id="ARBA00022741"/>
    </source>
</evidence>
<organism evidence="7 8">
    <name type="scientific">Novipirellula herctigrandis</name>
    <dbReference type="NCBI Taxonomy" id="2527986"/>
    <lineage>
        <taxon>Bacteria</taxon>
        <taxon>Pseudomonadati</taxon>
        <taxon>Planctomycetota</taxon>
        <taxon>Planctomycetia</taxon>
        <taxon>Pirellulales</taxon>
        <taxon>Pirellulaceae</taxon>
        <taxon>Novipirellula</taxon>
    </lineage>
</organism>
<name>A0A5C5ZBS7_9BACT</name>
<dbReference type="AlphaFoldDB" id="A0A5C5ZBS7"/>
<dbReference type="InterPro" id="IPR011009">
    <property type="entry name" value="Kinase-like_dom_sf"/>
</dbReference>
<feature type="compositionally biased region" description="Basic and acidic residues" evidence="5">
    <location>
        <begin position="674"/>
        <end position="691"/>
    </location>
</feature>
<dbReference type="SMART" id="SM00220">
    <property type="entry name" value="S_TKc"/>
    <property type="match status" value="1"/>
</dbReference>